<dbReference type="Proteomes" id="UP000198928">
    <property type="component" value="Unassembled WGS sequence"/>
</dbReference>
<sequence>MAKLTFTDLYGVSFSGLSDAVSDWNSVVTKLGELADEARTGMAAKAEKADWKGENATVTKPFVRKTAKEFDDAEAQARSIRNILRDAHTDLKSVQADLIKEVEGGREQGIRLRDNGDGTVGVSLDRRPDNSAPSEEQRRAGRDLADRIDRLIARAEEIDDLAARALKRVHGDDPYNFGHVQYSSLDEVEAERAVKLAKLGPDMSDAQYREFNGLVGANAEDPEFSTAFYKGLGGPEEALRFYARMSIDGTLGDGEENEGRPALSRDLQRNMGIALATATDPDNKTHLPASWGEEFRRLGTRQIDLEPGPFGPQPYGYQVLGGIMRYGNYDADFLTPIAEHITQLHHDEPTRFTSNRPAGMGDADLGYNPSGRGGAGYDPLTSVLEALGHSPEAAERFFTGDPTVYREDGTVDENGKLGYQYFDEFLKEDFEWPPDSLAKPGAPGSEEVLEHGPNALGHALEAAATGRAYDSQSTEPIKHTSERAEFTERLVAHFGEHPELIRHNENLKDEKLEDLKSGPLHVLRDSLGNITAEYIGDFQRSMYGDSPASDSFPINGVPAVFENTSHVVSFLGEVGQDPDAYAAITSAQQSYTTLMVDRVFDGVFSGEDKSMVSLEQKVSSAVAPGAVMAGIMSDARADAVHDYNTAAAKDFNEAAGDKGKWATRTVELGTSLIPERVPVVGEVINWLAEDITESVVKSAEKDVVDIKENGRRDYVLAREAVAESAKEAVLRASVGHSNLNNETIEGIQNAAAIQVGNSHIEGVGMRSSGDAL</sequence>
<dbReference type="AlphaFoldDB" id="A0A1I3W7J5"/>
<accession>A0A1I3W7J5</accession>
<name>A0A1I3W7J5_9ACTN</name>
<feature type="region of interest" description="Disordered" evidence="1">
    <location>
        <begin position="109"/>
        <end position="142"/>
    </location>
</feature>
<keyword evidence="3" id="KW-1185">Reference proteome</keyword>
<dbReference type="OrthoDB" id="3846417at2"/>
<proteinExistence type="predicted"/>
<feature type="compositionally biased region" description="Basic and acidic residues" evidence="1">
    <location>
        <begin position="124"/>
        <end position="142"/>
    </location>
</feature>
<evidence type="ECO:0000313" key="3">
    <source>
        <dbReference type="Proteomes" id="UP000198928"/>
    </source>
</evidence>
<evidence type="ECO:0000256" key="1">
    <source>
        <dbReference type="SAM" id="MobiDB-lite"/>
    </source>
</evidence>
<gene>
    <name evidence="2" type="ORF">SAMN05192584_103175</name>
</gene>
<evidence type="ECO:0008006" key="4">
    <source>
        <dbReference type="Google" id="ProtNLM"/>
    </source>
</evidence>
<protein>
    <recommendedName>
        <fullName evidence="4">PPE family protein</fullName>
    </recommendedName>
</protein>
<organism evidence="2 3">
    <name type="scientific">Streptomyces pini</name>
    <dbReference type="NCBI Taxonomy" id="1520580"/>
    <lineage>
        <taxon>Bacteria</taxon>
        <taxon>Bacillati</taxon>
        <taxon>Actinomycetota</taxon>
        <taxon>Actinomycetes</taxon>
        <taxon>Kitasatosporales</taxon>
        <taxon>Streptomycetaceae</taxon>
        <taxon>Streptomyces</taxon>
    </lineage>
</organism>
<dbReference type="EMBL" id="FOSG01000003">
    <property type="protein sequence ID" value="SFK03412.1"/>
    <property type="molecule type" value="Genomic_DNA"/>
</dbReference>
<dbReference type="RefSeq" id="WP_093848375.1">
    <property type="nucleotide sequence ID" value="NZ_FOSG01000003.1"/>
</dbReference>
<reference evidence="3" key="1">
    <citation type="submission" date="2016-10" db="EMBL/GenBank/DDBJ databases">
        <authorList>
            <person name="Varghese N."/>
            <person name="Submissions S."/>
        </authorList>
    </citation>
    <scope>NUCLEOTIDE SEQUENCE [LARGE SCALE GENOMIC DNA]</scope>
    <source>
        <strain evidence="3">PL19</strain>
    </source>
</reference>
<evidence type="ECO:0000313" key="2">
    <source>
        <dbReference type="EMBL" id="SFK03412.1"/>
    </source>
</evidence>